<evidence type="ECO:0000313" key="7">
    <source>
        <dbReference type="Proteomes" id="UP000179807"/>
    </source>
</evidence>
<dbReference type="EMBL" id="MLAK01001259">
    <property type="protein sequence ID" value="OHS95270.1"/>
    <property type="molecule type" value="Genomic_DNA"/>
</dbReference>
<comment type="caution">
    <text evidence="6">The sequence shown here is derived from an EMBL/GenBank/DDBJ whole genome shotgun (WGS) entry which is preliminary data.</text>
</comment>
<feature type="region of interest" description="Disordered" evidence="4">
    <location>
        <begin position="1"/>
        <end position="20"/>
    </location>
</feature>
<dbReference type="InterPro" id="IPR000953">
    <property type="entry name" value="Chromo/chromo_shadow_dom"/>
</dbReference>
<dbReference type="InterPro" id="IPR017984">
    <property type="entry name" value="Chromo_dom_subgr"/>
</dbReference>
<dbReference type="GeneID" id="94825284"/>
<dbReference type="PROSITE" id="PS50013">
    <property type="entry name" value="CHROMO_2"/>
    <property type="match status" value="1"/>
</dbReference>
<dbReference type="RefSeq" id="XP_068348407.1">
    <property type="nucleotide sequence ID" value="XM_068490580.1"/>
</dbReference>
<dbReference type="OrthoDB" id="433924at2759"/>
<keyword evidence="3" id="KW-0175">Coiled coil</keyword>
<keyword evidence="2" id="KW-0539">Nucleus</keyword>
<dbReference type="PANTHER" id="PTHR22812">
    <property type="entry name" value="CHROMOBOX PROTEIN"/>
    <property type="match status" value="1"/>
</dbReference>
<reference evidence="6" key="1">
    <citation type="submission" date="2016-10" db="EMBL/GenBank/DDBJ databases">
        <authorList>
            <person name="Benchimol M."/>
            <person name="Almeida L.G."/>
            <person name="Vasconcelos A.T."/>
            <person name="Perreira-Neves A."/>
            <person name="Rosa I.A."/>
            <person name="Tasca T."/>
            <person name="Bogo M.R."/>
            <person name="de Souza W."/>
        </authorList>
    </citation>
    <scope>NUCLEOTIDE SEQUENCE [LARGE SCALE GENOMIC DNA]</scope>
    <source>
        <strain evidence="6">K</strain>
    </source>
</reference>
<dbReference type="AlphaFoldDB" id="A0A1J4J7T8"/>
<dbReference type="VEuPathDB" id="TrichDB:TRFO_02272"/>
<evidence type="ECO:0000256" key="4">
    <source>
        <dbReference type="SAM" id="MobiDB-lite"/>
    </source>
</evidence>
<dbReference type="InterPro" id="IPR051219">
    <property type="entry name" value="Heterochromatin_chromo-domain"/>
</dbReference>
<dbReference type="SUPFAM" id="SSF54160">
    <property type="entry name" value="Chromo domain-like"/>
    <property type="match status" value="1"/>
</dbReference>
<dbReference type="CDD" id="cd00024">
    <property type="entry name" value="CD_CSD"/>
    <property type="match status" value="1"/>
</dbReference>
<dbReference type="Gene3D" id="2.40.50.40">
    <property type="match status" value="1"/>
</dbReference>
<protein>
    <recommendedName>
        <fullName evidence="5">Chromo domain-containing protein</fullName>
    </recommendedName>
</protein>
<name>A0A1J4J7T8_9EUKA</name>
<organism evidence="6 7">
    <name type="scientific">Tritrichomonas foetus</name>
    <dbReference type="NCBI Taxonomy" id="1144522"/>
    <lineage>
        <taxon>Eukaryota</taxon>
        <taxon>Metamonada</taxon>
        <taxon>Parabasalia</taxon>
        <taxon>Tritrichomonadida</taxon>
        <taxon>Tritrichomonadidae</taxon>
        <taxon>Tritrichomonas</taxon>
    </lineage>
</organism>
<dbReference type="GO" id="GO:0005634">
    <property type="term" value="C:nucleus"/>
    <property type="evidence" value="ECO:0007669"/>
    <property type="project" value="UniProtKB-SubCell"/>
</dbReference>
<dbReference type="SMART" id="SM00298">
    <property type="entry name" value="CHROMO"/>
    <property type="match status" value="1"/>
</dbReference>
<feature type="domain" description="Chromo" evidence="5">
    <location>
        <begin position="23"/>
        <end position="74"/>
    </location>
</feature>
<evidence type="ECO:0000256" key="3">
    <source>
        <dbReference type="SAM" id="Coils"/>
    </source>
</evidence>
<comment type="subcellular location">
    <subcellularLocation>
        <location evidence="1">Nucleus</location>
    </subcellularLocation>
</comment>
<gene>
    <name evidence="6" type="ORF">TRFO_02272</name>
</gene>
<proteinExistence type="predicted"/>
<dbReference type="Pfam" id="PF00385">
    <property type="entry name" value="Chromo"/>
    <property type="match status" value="1"/>
</dbReference>
<feature type="coiled-coil region" evidence="3">
    <location>
        <begin position="90"/>
        <end position="124"/>
    </location>
</feature>
<evidence type="ECO:0000256" key="2">
    <source>
        <dbReference type="ARBA" id="ARBA00023242"/>
    </source>
</evidence>
<dbReference type="InterPro" id="IPR023780">
    <property type="entry name" value="Chromo_domain"/>
</dbReference>
<dbReference type="PRINTS" id="PR00504">
    <property type="entry name" value="CHROMODOMAIN"/>
</dbReference>
<keyword evidence="7" id="KW-1185">Reference proteome</keyword>
<evidence type="ECO:0000259" key="5">
    <source>
        <dbReference type="PROSITE" id="PS50013"/>
    </source>
</evidence>
<evidence type="ECO:0000313" key="6">
    <source>
        <dbReference type="EMBL" id="OHS95270.1"/>
    </source>
</evidence>
<evidence type="ECO:0000256" key="1">
    <source>
        <dbReference type="ARBA" id="ARBA00004123"/>
    </source>
</evidence>
<accession>A0A1J4J7T8</accession>
<dbReference type="InterPro" id="IPR016197">
    <property type="entry name" value="Chromo-like_dom_sf"/>
</dbReference>
<dbReference type="Proteomes" id="UP000179807">
    <property type="component" value="Unassembled WGS sequence"/>
</dbReference>
<sequence length="236" mass="28011">MFWQSSSDENGFDEEEEEEDSIYEVEAILDHRTRYGKIQYLMKWKGYDDEDENTWEYETNLNCPDILSEYKAKQKKNGIDLGNLTRTDLLKMRNDEKKRKERTKKVLKNEGKRKKKKIKEESSENEVYFPKNDEYQREIESKKVDKIKIVKSKLEETIEKTNLKVISPDIPSKNPLLGIDGWKIIDNTLYFHCVCEETRGDYYESDIVWNTYPETMFGYLEDILCGRLKGSCNDSS</sequence>
<feature type="compositionally biased region" description="Acidic residues" evidence="4">
    <location>
        <begin position="10"/>
        <end position="20"/>
    </location>
</feature>